<sequence length="357" mass="38425">MGCEAEKAINRELSSHLSEMRLEGTAISAVDFSNPCYACGNKKRRCLQPPTTFRKKVLIVEDEKDSNLKPLSCSDPYEEPEEDRKEQSDDGCGGECTLCRHCSCKSNSRDASGLGLTRSSSFVTLEKTGGFGDGSYPSGGLSRTTSLVTEDKGVINDGRLSAIPVLFGKNLNLFGRSSLSPSSNDGSIDKDSVPDSKPAASRHLLERNGSISTTAANDEILVRTGSQDLLSRNGCIFSLITSPPIRSSSVVKSILPDGTVTKTSPDCFIHDSSPEVDRKLNPNNMKAIVNNFDYDATDVATGMATVLSIDYHVQAAKKKTSPSSGGNSAEKVKVSLRCKCGVLHKIIFGEIDEWRNL</sequence>
<dbReference type="OrthoDB" id="782151at2759"/>
<dbReference type="EMBL" id="LFYR01001452">
    <property type="protein sequence ID" value="KMZ61624.1"/>
    <property type="molecule type" value="Genomic_DNA"/>
</dbReference>
<feature type="region of interest" description="Disordered" evidence="1">
    <location>
        <begin position="69"/>
        <end position="91"/>
    </location>
</feature>
<protein>
    <submittedName>
        <fullName evidence="2">Uncharacterized protein</fullName>
    </submittedName>
</protein>
<evidence type="ECO:0000256" key="1">
    <source>
        <dbReference type="SAM" id="MobiDB-lite"/>
    </source>
</evidence>
<gene>
    <name evidence="2" type="ORF">ZOSMA_50G00440</name>
</gene>
<dbReference type="Proteomes" id="UP000036987">
    <property type="component" value="Unassembled WGS sequence"/>
</dbReference>
<accession>A0A0K9NY18</accession>
<comment type="caution">
    <text evidence="2">The sequence shown here is derived from an EMBL/GenBank/DDBJ whole genome shotgun (WGS) entry which is preliminary data.</text>
</comment>
<dbReference type="AlphaFoldDB" id="A0A0K9NY18"/>
<evidence type="ECO:0000313" key="2">
    <source>
        <dbReference type="EMBL" id="KMZ61624.1"/>
    </source>
</evidence>
<organism evidence="2 3">
    <name type="scientific">Zostera marina</name>
    <name type="common">Eelgrass</name>
    <dbReference type="NCBI Taxonomy" id="29655"/>
    <lineage>
        <taxon>Eukaryota</taxon>
        <taxon>Viridiplantae</taxon>
        <taxon>Streptophyta</taxon>
        <taxon>Embryophyta</taxon>
        <taxon>Tracheophyta</taxon>
        <taxon>Spermatophyta</taxon>
        <taxon>Magnoliopsida</taxon>
        <taxon>Liliopsida</taxon>
        <taxon>Zosteraceae</taxon>
        <taxon>Zostera</taxon>
    </lineage>
</organism>
<proteinExistence type="predicted"/>
<evidence type="ECO:0000313" key="3">
    <source>
        <dbReference type="Proteomes" id="UP000036987"/>
    </source>
</evidence>
<feature type="region of interest" description="Disordered" evidence="1">
    <location>
        <begin position="179"/>
        <end position="208"/>
    </location>
</feature>
<name>A0A0K9NY18_ZOSMR</name>
<keyword evidence="3" id="KW-1185">Reference proteome</keyword>
<reference evidence="3" key="1">
    <citation type="journal article" date="2016" name="Nature">
        <title>The genome of the seagrass Zostera marina reveals angiosperm adaptation to the sea.</title>
        <authorList>
            <person name="Olsen J.L."/>
            <person name="Rouze P."/>
            <person name="Verhelst B."/>
            <person name="Lin Y.-C."/>
            <person name="Bayer T."/>
            <person name="Collen J."/>
            <person name="Dattolo E."/>
            <person name="De Paoli E."/>
            <person name="Dittami S."/>
            <person name="Maumus F."/>
            <person name="Michel G."/>
            <person name="Kersting A."/>
            <person name="Lauritano C."/>
            <person name="Lohaus R."/>
            <person name="Toepel M."/>
            <person name="Tonon T."/>
            <person name="Vanneste K."/>
            <person name="Amirebrahimi M."/>
            <person name="Brakel J."/>
            <person name="Bostroem C."/>
            <person name="Chovatia M."/>
            <person name="Grimwood J."/>
            <person name="Jenkins J.W."/>
            <person name="Jueterbock A."/>
            <person name="Mraz A."/>
            <person name="Stam W.T."/>
            <person name="Tice H."/>
            <person name="Bornberg-Bauer E."/>
            <person name="Green P.J."/>
            <person name="Pearson G.A."/>
            <person name="Procaccini G."/>
            <person name="Duarte C.M."/>
            <person name="Schmutz J."/>
            <person name="Reusch T.B.H."/>
            <person name="Van de Peer Y."/>
        </authorList>
    </citation>
    <scope>NUCLEOTIDE SEQUENCE [LARGE SCALE GENOMIC DNA]</scope>
    <source>
        <strain evidence="3">cv. Finnish</strain>
    </source>
</reference>